<gene>
    <name evidence="1" type="ORF">MCC93_09790</name>
</gene>
<proteinExistence type="predicted"/>
<dbReference type="Proteomes" id="UP000031390">
    <property type="component" value="Unassembled WGS sequence"/>
</dbReference>
<dbReference type="EMBL" id="JUFZ01000039">
    <property type="protein sequence ID" value="KIC09164.1"/>
    <property type="molecule type" value="Genomic_DNA"/>
</dbReference>
<comment type="caution">
    <text evidence="1">The sequence shown here is derived from an EMBL/GenBank/DDBJ whole genome shotgun (WGS) entry which is preliminary data.</text>
</comment>
<name>A0A0C1EAU3_9NEIS</name>
<sequence>MKKRSSENKAYLSDDLLPSASQTAKLFTLFLLETYAHMKDPEQSSMTARRFSCVSI</sequence>
<accession>A0A0C1EAU3</accession>
<evidence type="ECO:0000313" key="1">
    <source>
        <dbReference type="EMBL" id="KIC09164.1"/>
    </source>
</evidence>
<dbReference type="AlphaFoldDB" id="A0A0C1EAU3"/>
<protein>
    <submittedName>
        <fullName evidence="1">Uncharacterized protein</fullName>
    </submittedName>
</protein>
<organism evidence="1 2">
    <name type="scientific">Morococcus cerebrosus</name>
    <dbReference type="NCBI Taxonomy" id="1056807"/>
    <lineage>
        <taxon>Bacteria</taxon>
        <taxon>Pseudomonadati</taxon>
        <taxon>Pseudomonadota</taxon>
        <taxon>Betaproteobacteria</taxon>
        <taxon>Neisseriales</taxon>
        <taxon>Neisseriaceae</taxon>
        <taxon>Morococcus</taxon>
    </lineage>
</organism>
<evidence type="ECO:0000313" key="2">
    <source>
        <dbReference type="Proteomes" id="UP000031390"/>
    </source>
</evidence>
<reference evidence="1 2" key="1">
    <citation type="submission" date="2014-12" db="EMBL/GenBank/DDBJ databases">
        <title>Genome sequence of Morococcus cerebrosus.</title>
        <authorList>
            <person name="Shin S.-K."/>
            <person name="Yi H."/>
        </authorList>
    </citation>
    <scope>NUCLEOTIDE SEQUENCE [LARGE SCALE GENOMIC DNA]</scope>
    <source>
        <strain evidence="1 2">CIP 81.93</strain>
    </source>
</reference>